<dbReference type="SUPFAM" id="SSF54928">
    <property type="entry name" value="RNA-binding domain, RBD"/>
    <property type="match status" value="1"/>
</dbReference>
<protein>
    <submittedName>
        <fullName evidence="1">Uncharacterized protein</fullName>
    </submittedName>
</protein>
<comment type="caution">
    <text evidence="1">The sequence shown here is derived from an EMBL/GenBank/DDBJ whole genome shotgun (WGS) entry which is preliminary data.</text>
</comment>
<evidence type="ECO:0000313" key="2">
    <source>
        <dbReference type="Proteomes" id="UP001458880"/>
    </source>
</evidence>
<organism evidence="1 2">
    <name type="scientific">Popillia japonica</name>
    <name type="common">Japanese beetle</name>
    <dbReference type="NCBI Taxonomy" id="7064"/>
    <lineage>
        <taxon>Eukaryota</taxon>
        <taxon>Metazoa</taxon>
        <taxon>Ecdysozoa</taxon>
        <taxon>Arthropoda</taxon>
        <taxon>Hexapoda</taxon>
        <taxon>Insecta</taxon>
        <taxon>Pterygota</taxon>
        <taxon>Neoptera</taxon>
        <taxon>Endopterygota</taxon>
        <taxon>Coleoptera</taxon>
        <taxon>Polyphaga</taxon>
        <taxon>Scarabaeiformia</taxon>
        <taxon>Scarabaeidae</taxon>
        <taxon>Rutelinae</taxon>
        <taxon>Popillia</taxon>
    </lineage>
</organism>
<dbReference type="EMBL" id="JASPKY010000250">
    <property type="protein sequence ID" value="KAK9716918.1"/>
    <property type="molecule type" value="Genomic_DNA"/>
</dbReference>
<dbReference type="Proteomes" id="UP001458880">
    <property type="component" value="Unassembled WGS sequence"/>
</dbReference>
<evidence type="ECO:0000313" key="1">
    <source>
        <dbReference type="EMBL" id="KAK9716918.1"/>
    </source>
</evidence>
<dbReference type="GO" id="GO:0003723">
    <property type="term" value="F:RNA binding"/>
    <property type="evidence" value="ECO:0007669"/>
    <property type="project" value="TreeGrafter"/>
</dbReference>
<dbReference type="InterPro" id="IPR029063">
    <property type="entry name" value="SAM-dependent_MTases_sf"/>
</dbReference>
<name>A0AAW1KGI3_POPJA</name>
<dbReference type="PANTHER" id="PTHR45904:SF2">
    <property type="entry name" value="TRNA (URACIL-5-)-METHYLTRANSFERASE HOMOLOG A"/>
    <property type="match status" value="1"/>
</dbReference>
<dbReference type="Gene3D" id="3.30.70.330">
    <property type="match status" value="1"/>
</dbReference>
<proteinExistence type="predicted"/>
<dbReference type="SUPFAM" id="SSF53335">
    <property type="entry name" value="S-adenosyl-L-methionine-dependent methyltransferases"/>
    <property type="match status" value="1"/>
</dbReference>
<gene>
    <name evidence="1" type="ORF">QE152_g24463</name>
</gene>
<accession>A0AAW1KGI3</accession>
<dbReference type="PANTHER" id="PTHR45904">
    <property type="entry name" value="TRNA (URACIL-5-)-METHYLTRANSFERASE"/>
    <property type="match status" value="1"/>
</dbReference>
<keyword evidence="2" id="KW-1185">Reference proteome</keyword>
<dbReference type="InterPro" id="IPR012677">
    <property type="entry name" value="Nucleotide-bd_a/b_plait_sf"/>
</dbReference>
<dbReference type="Gene3D" id="2.40.50.1070">
    <property type="match status" value="1"/>
</dbReference>
<sequence>MTETIETQTLTAQVEPKECLKEKDEKNDPYAYLGRDFSSENFKIEVKNLPKYYGINEFRKLVNEKLKLASNKIKVVRRNSPFIFVCFRNNEDRENAIKAITNFKWKGKLLTAIKAKPAPDPLVKKRKDIETNESSKKFKHSDLPLGERLKFSTVPLWNLPYDKQLRNKEQDIENILIKLGNDLAHQNNELQEWLQQQKEQFHGLPCELLNIRHAENINGHAENINGYRNKCEFTVGLNEETKLPTVGFRIGSYVNGVTGVGPIDDLPHIPDSMKIAVKLYEEFVRSYELKVYNPELQTGHFRQLTARSAKNHLMLVFGIHPQDLSSESIAQFKNDVVKYFTEENGKEANVTSMYYQELTKK</sequence>
<reference evidence="1 2" key="1">
    <citation type="journal article" date="2024" name="BMC Genomics">
        <title>De novo assembly and annotation of Popillia japonica's genome with initial clues to its potential as an invasive pest.</title>
        <authorList>
            <person name="Cucini C."/>
            <person name="Boschi S."/>
            <person name="Funari R."/>
            <person name="Cardaioli E."/>
            <person name="Iannotti N."/>
            <person name="Marturano G."/>
            <person name="Paoli F."/>
            <person name="Bruttini M."/>
            <person name="Carapelli A."/>
            <person name="Frati F."/>
            <person name="Nardi F."/>
        </authorList>
    </citation>
    <scope>NUCLEOTIDE SEQUENCE [LARGE SCALE GENOMIC DNA]</scope>
    <source>
        <strain evidence="1">DMR45628</strain>
    </source>
</reference>
<dbReference type="AlphaFoldDB" id="A0AAW1KGI3"/>
<dbReference type="InterPro" id="IPR035979">
    <property type="entry name" value="RBD_domain_sf"/>
</dbReference>
<dbReference type="InterPro" id="IPR045850">
    <property type="entry name" value="TRM2_met"/>
</dbReference>